<comment type="caution">
    <text evidence="2">The sequence shown here is derived from an EMBL/GenBank/DDBJ whole genome shotgun (WGS) entry which is preliminary data.</text>
</comment>
<organism evidence="2 3">
    <name type="scientific">Thalictrum thalictroides</name>
    <name type="common">Rue-anemone</name>
    <name type="synonym">Anemone thalictroides</name>
    <dbReference type="NCBI Taxonomy" id="46969"/>
    <lineage>
        <taxon>Eukaryota</taxon>
        <taxon>Viridiplantae</taxon>
        <taxon>Streptophyta</taxon>
        <taxon>Embryophyta</taxon>
        <taxon>Tracheophyta</taxon>
        <taxon>Spermatophyta</taxon>
        <taxon>Magnoliopsida</taxon>
        <taxon>Ranunculales</taxon>
        <taxon>Ranunculaceae</taxon>
        <taxon>Thalictroideae</taxon>
        <taxon>Thalictrum</taxon>
    </lineage>
</organism>
<feature type="region of interest" description="Disordered" evidence="1">
    <location>
        <begin position="50"/>
        <end position="77"/>
    </location>
</feature>
<reference evidence="2 3" key="1">
    <citation type="submission" date="2020-06" db="EMBL/GenBank/DDBJ databases">
        <title>Transcriptomic and genomic resources for Thalictrum thalictroides and T. hernandezii: Facilitating candidate gene discovery in an emerging model plant lineage.</title>
        <authorList>
            <person name="Arias T."/>
            <person name="Riano-Pachon D.M."/>
            <person name="Di Stilio V.S."/>
        </authorList>
    </citation>
    <scope>NUCLEOTIDE SEQUENCE [LARGE SCALE GENOMIC DNA]</scope>
    <source>
        <strain evidence="3">cv. WT478/WT964</strain>
        <tissue evidence="2">Leaves</tissue>
    </source>
</reference>
<accession>A0A7J6VDA9</accession>
<evidence type="ECO:0000256" key="1">
    <source>
        <dbReference type="SAM" id="MobiDB-lite"/>
    </source>
</evidence>
<keyword evidence="3" id="KW-1185">Reference proteome</keyword>
<dbReference type="EMBL" id="JABWDY010033966">
    <property type="protein sequence ID" value="KAF5183076.1"/>
    <property type="molecule type" value="Genomic_DNA"/>
</dbReference>
<sequence length="106" mass="11997">MIHQVAILHFRSIKSINLGDDVEIVSLNFTVQPPFEIYFLNIGDGEVKHPRRRKDAKVRERLSNPSSAENNSSYSTQMEKASATILDELRIEKANLEWKKGNVGAS</sequence>
<feature type="compositionally biased region" description="Polar residues" evidence="1">
    <location>
        <begin position="63"/>
        <end position="77"/>
    </location>
</feature>
<dbReference type="Proteomes" id="UP000554482">
    <property type="component" value="Unassembled WGS sequence"/>
</dbReference>
<protein>
    <submittedName>
        <fullName evidence="2">Uncharacterized protein</fullName>
    </submittedName>
</protein>
<evidence type="ECO:0000313" key="2">
    <source>
        <dbReference type="EMBL" id="KAF5183076.1"/>
    </source>
</evidence>
<name>A0A7J6VDA9_THATH</name>
<evidence type="ECO:0000313" key="3">
    <source>
        <dbReference type="Proteomes" id="UP000554482"/>
    </source>
</evidence>
<dbReference type="AlphaFoldDB" id="A0A7J6VDA9"/>
<gene>
    <name evidence="2" type="ORF">FRX31_027337</name>
</gene>
<proteinExistence type="predicted"/>